<comment type="similarity">
    <text evidence="3">Belongs to the class-III pyridoxal-phosphate-dependent aminotransferase family.</text>
</comment>
<evidence type="ECO:0000313" key="5">
    <source>
        <dbReference type="Proteomes" id="UP001059617"/>
    </source>
</evidence>
<dbReference type="SUPFAM" id="SSF53383">
    <property type="entry name" value="PLP-dependent transferases"/>
    <property type="match status" value="1"/>
</dbReference>
<keyword evidence="4" id="KW-0032">Aminotransferase</keyword>
<dbReference type="Proteomes" id="UP001059617">
    <property type="component" value="Chromosome"/>
</dbReference>
<dbReference type="EMBL" id="CP073720">
    <property type="protein sequence ID" value="UWP79057.1"/>
    <property type="molecule type" value="Genomic_DNA"/>
</dbReference>
<dbReference type="InterPro" id="IPR015424">
    <property type="entry name" value="PyrdxlP-dep_Trfase"/>
</dbReference>
<proteinExistence type="inferred from homology"/>
<dbReference type="Gene3D" id="3.40.640.10">
    <property type="entry name" value="Type I PLP-dependent aspartate aminotransferase-like (Major domain)"/>
    <property type="match status" value="1"/>
</dbReference>
<comment type="cofactor">
    <cofactor evidence="1">
        <name>pyridoxal 5'-phosphate</name>
        <dbReference type="ChEBI" id="CHEBI:597326"/>
    </cofactor>
</comment>
<gene>
    <name evidence="4" type="ORF">Dfulv_28250</name>
</gene>
<accession>A0ABY5VMV4</accession>
<evidence type="ECO:0000256" key="1">
    <source>
        <dbReference type="ARBA" id="ARBA00001933"/>
    </source>
</evidence>
<dbReference type="InterPro" id="IPR005814">
    <property type="entry name" value="Aminotrans_3"/>
</dbReference>
<sequence length="433" mass="45985">MISLADAVGAARARYVAANPASSARYTDALAVLPGGNTRTVLFHEPFPLGIVRGEGCVIWDADGHAYVDLLGEYTAGLFGHSDPVIRAAVVEALENGVTLSGHPMAEARFAAAVADRFPSMELLRFTNSGTEANLMALATATVATGRRRVLVFEGAYHGGVLSFPAGYDPKSGGVNVPHEWVVAEYNNAERARDAIRGAGDELAAVLVEPMLGSGGCIPADPDFLAVLRAETERAGAVLIFDEVMTSRLAPGGRQAALGIRPDLTTLGKYVGGGMSFGAFGGRRDLMARYDPRRPDALAHAGTFNNNVLTMSAGLAALTRVLTPAALAALNDRGERLRAELNRVFAGLPARATGLGSLLTVHFTDRPLRTGADVALGDPLRKELFFFDLLHRGFHLARRGMVALSLPVGDDECTRFVEAVADFVDERRHLISR</sequence>
<reference evidence="4" key="2">
    <citation type="submission" date="2022-09" db="EMBL/GenBank/DDBJ databases">
        <title>Biosynthetic gene clusters of Dactylosporangioum fulvum.</title>
        <authorList>
            <person name="Caradec T."/>
        </authorList>
    </citation>
    <scope>NUCLEOTIDE SEQUENCE</scope>
    <source>
        <strain evidence="4">NRRL B-16292</strain>
    </source>
</reference>
<dbReference type="RefSeq" id="WP_259856550.1">
    <property type="nucleotide sequence ID" value="NZ_BAAAST010000051.1"/>
</dbReference>
<dbReference type="Gene3D" id="3.90.1150.10">
    <property type="entry name" value="Aspartate Aminotransferase, domain 1"/>
    <property type="match status" value="1"/>
</dbReference>
<protein>
    <submittedName>
        <fullName evidence="4">Aminotransferase class III-fold pyridoxal phosphate-dependent enzyme</fullName>
    </submittedName>
</protein>
<evidence type="ECO:0000256" key="3">
    <source>
        <dbReference type="RuleBase" id="RU003560"/>
    </source>
</evidence>
<dbReference type="PANTHER" id="PTHR43713">
    <property type="entry name" value="GLUTAMATE-1-SEMIALDEHYDE 2,1-AMINOMUTASE"/>
    <property type="match status" value="1"/>
</dbReference>
<keyword evidence="4" id="KW-0808">Transferase</keyword>
<keyword evidence="2 3" id="KW-0663">Pyridoxal phosphate</keyword>
<dbReference type="InterPro" id="IPR015421">
    <property type="entry name" value="PyrdxlP-dep_Trfase_major"/>
</dbReference>
<dbReference type="PANTHER" id="PTHR43713:SF3">
    <property type="entry name" value="GLUTAMATE-1-SEMIALDEHYDE 2,1-AMINOMUTASE 1, CHLOROPLASTIC-RELATED"/>
    <property type="match status" value="1"/>
</dbReference>
<evidence type="ECO:0000313" key="4">
    <source>
        <dbReference type="EMBL" id="UWP79057.1"/>
    </source>
</evidence>
<dbReference type="Pfam" id="PF00202">
    <property type="entry name" value="Aminotran_3"/>
    <property type="match status" value="1"/>
</dbReference>
<dbReference type="InterPro" id="IPR015422">
    <property type="entry name" value="PyrdxlP-dep_Trfase_small"/>
</dbReference>
<name>A0ABY5VMV4_9ACTN</name>
<keyword evidence="5" id="KW-1185">Reference proteome</keyword>
<organism evidence="4 5">
    <name type="scientific">Dactylosporangium fulvum</name>
    <dbReference type="NCBI Taxonomy" id="53359"/>
    <lineage>
        <taxon>Bacteria</taxon>
        <taxon>Bacillati</taxon>
        <taxon>Actinomycetota</taxon>
        <taxon>Actinomycetes</taxon>
        <taxon>Micromonosporales</taxon>
        <taxon>Micromonosporaceae</taxon>
        <taxon>Dactylosporangium</taxon>
    </lineage>
</organism>
<reference evidence="4" key="1">
    <citation type="submission" date="2021-04" db="EMBL/GenBank/DDBJ databases">
        <authorList>
            <person name="Hartkoorn R.C."/>
            <person name="Beaudoing E."/>
            <person name="Hot D."/>
        </authorList>
    </citation>
    <scope>NUCLEOTIDE SEQUENCE</scope>
    <source>
        <strain evidence="4">NRRL B-16292</strain>
    </source>
</reference>
<evidence type="ECO:0000256" key="2">
    <source>
        <dbReference type="ARBA" id="ARBA00022898"/>
    </source>
</evidence>
<dbReference type="GO" id="GO:0008483">
    <property type="term" value="F:transaminase activity"/>
    <property type="evidence" value="ECO:0007669"/>
    <property type="project" value="UniProtKB-KW"/>
</dbReference>